<dbReference type="SUPFAM" id="SSF52540">
    <property type="entry name" value="P-loop containing nucleoside triphosphate hydrolases"/>
    <property type="match status" value="1"/>
</dbReference>
<dbReference type="SMART" id="SM00382">
    <property type="entry name" value="AAA"/>
    <property type="match status" value="1"/>
</dbReference>
<gene>
    <name evidence="5" type="ORF">BA195_00770</name>
</gene>
<dbReference type="Pfam" id="PF13541">
    <property type="entry name" value="ChlI"/>
    <property type="match status" value="1"/>
</dbReference>
<evidence type="ECO:0000259" key="4">
    <source>
        <dbReference type="SMART" id="SM00382"/>
    </source>
</evidence>
<dbReference type="EMBL" id="MAKX01000001">
    <property type="protein sequence ID" value="OCK43269.1"/>
    <property type="molecule type" value="Genomic_DNA"/>
</dbReference>
<dbReference type="InterPro" id="IPR001208">
    <property type="entry name" value="MCM_dom"/>
</dbReference>
<dbReference type="InterPro" id="IPR027417">
    <property type="entry name" value="P-loop_NTPase"/>
</dbReference>
<dbReference type="InterPro" id="IPR004482">
    <property type="entry name" value="Mg_chelat-rel"/>
</dbReference>
<evidence type="ECO:0000313" key="6">
    <source>
        <dbReference type="Proteomes" id="UP000093186"/>
    </source>
</evidence>
<dbReference type="PRINTS" id="PR01657">
    <property type="entry name" value="MCMFAMILY"/>
</dbReference>
<protein>
    <submittedName>
        <fullName evidence="5">Magnesium chelatase</fullName>
    </submittedName>
</protein>
<feature type="domain" description="AAA+ ATPase" evidence="4">
    <location>
        <begin position="213"/>
        <end position="396"/>
    </location>
</feature>
<dbReference type="InterPro" id="IPR020568">
    <property type="entry name" value="Ribosomal_Su5_D2-typ_SF"/>
</dbReference>
<accession>A0A1B9Y0I6</accession>
<evidence type="ECO:0000256" key="1">
    <source>
        <dbReference type="ARBA" id="ARBA00006354"/>
    </source>
</evidence>
<dbReference type="STRING" id="447689.BA195_00770"/>
<dbReference type="Proteomes" id="UP000093186">
    <property type="component" value="Unassembled WGS sequence"/>
</dbReference>
<dbReference type="PANTHER" id="PTHR32039">
    <property type="entry name" value="MAGNESIUM-CHELATASE SUBUNIT CHLI"/>
    <property type="match status" value="1"/>
</dbReference>
<reference evidence="5 6" key="1">
    <citation type="submission" date="2016-06" db="EMBL/GenBank/DDBJ databases">
        <title>Draft Genome Sequence of Tenacibaculum soleae UCD-KL19.</title>
        <authorList>
            <person name="Eisen J.A."/>
            <person name="Coil D.A."/>
            <person name="Lujan K.M."/>
        </authorList>
    </citation>
    <scope>NUCLEOTIDE SEQUENCE [LARGE SCALE GENOMIC DNA]</scope>
    <source>
        <strain evidence="5 6">UCD-KL19</strain>
    </source>
</reference>
<dbReference type="GO" id="GO:0015995">
    <property type="term" value="P:chlorophyll biosynthetic process"/>
    <property type="evidence" value="ECO:0007669"/>
    <property type="project" value="TreeGrafter"/>
</dbReference>
<dbReference type="Gene3D" id="3.30.230.10">
    <property type="match status" value="1"/>
</dbReference>
<evidence type="ECO:0000256" key="2">
    <source>
        <dbReference type="ARBA" id="ARBA00022741"/>
    </source>
</evidence>
<dbReference type="Gene3D" id="3.40.50.300">
    <property type="entry name" value="P-loop containing nucleotide triphosphate hydrolases"/>
    <property type="match status" value="1"/>
</dbReference>
<dbReference type="InterPro" id="IPR045006">
    <property type="entry name" value="CHLI-like"/>
</dbReference>
<keyword evidence="2" id="KW-0547">Nucleotide-binding</keyword>
<dbReference type="AlphaFoldDB" id="A0A1B9Y0I6"/>
<organism evidence="5 6">
    <name type="scientific">Tenacibaculum soleae</name>
    <dbReference type="NCBI Taxonomy" id="447689"/>
    <lineage>
        <taxon>Bacteria</taxon>
        <taxon>Pseudomonadati</taxon>
        <taxon>Bacteroidota</taxon>
        <taxon>Flavobacteriia</taxon>
        <taxon>Flavobacteriales</taxon>
        <taxon>Flavobacteriaceae</taxon>
        <taxon>Tenacibaculum</taxon>
    </lineage>
</organism>
<dbReference type="InterPro" id="IPR014721">
    <property type="entry name" value="Ribsml_uS5_D2-typ_fold_subgr"/>
</dbReference>
<keyword evidence="6" id="KW-1185">Reference proteome</keyword>
<evidence type="ECO:0000256" key="3">
    <source>
        <dbReference type="ARBA" id="ARBA00022840"/>
    </source>
</evidence>
<dbReference type="OrthoDB" id="9813147at2"/>
<dbReference type="Pfam" id="PF13335">
    <property type="entry name" value="Mg_chelatase_C"/>
    <property type="match status" value="1"/>
</dbReference>
<comment type="similarity">
    <text evidence="1">Belongs to the Mg-chelatase subunits D/I family. ComM subfamily.</text>
</comment>
<dbReference type="GO" id="GO:0003677">
    <property type="term" value="F:DNA binding"/>
    <property type="evidence" value="ECO:0007669"/>
    <property type="project" value="InterPro"/>
</dbReference>
<evidence type="ECO:0000313" key="5">
    <source>
        <dbReference type="EMBL" id="OCK43269.1"/>
    </source>
</evidence>
<dbReference type="InterPro" id="IPR003593">
    <property type="entry name" value="AAA+_ATPase"/>
</dbReference>
<sequence length="512" mass="56636">MLIKTYGSAVFGIEATTITIEVNIDKGIGYHLVGLPDNAVRESSYRISAALNNNNYKLPGKKIIINMAPADIRKEGAAYDLTIALGILAASKQISSNNINDYIIMGELSLDGSVLPVKGALPIAIKAREEGFKHFILPKENAKEAAIVNDLDILGVDNILEVIDHFNDKNKIEPTVIDTRSEFYKHVDFPEFDFSDVKGQESIKRCMEIAAAGGHNIILIGPPGAGKTMLAKRLPSILPPMSLQEALETTKIHSVIGKIKNSGLQYNRPFRSPHHTCSDVALIGGGNNLPQPGEISLAHNGVLFLDELPEFKRGVLEVMRQPLEDREVTISRARFAVNYPCSFMLVASMNPSPSGFFNDPSSPMTSSPAEMQRYLSKISGPLLDRIDIHIEVTPVPFEKLSEERKGESSIEIRKRVTKAREIQTKRFSKSNTVHYNAQMNVKQLREYCKLSNESKNLLKIAMEKLNLSARAYDRILKVARTIADLDSAVSVTGTHISEAIQYRSLDREGWLG</sequence>
<comment type="caution">
    <text evidence="5">The sequence shown here is derived from an EMBL/GenBank/DDBJ whole genome shotgun (WGS) entry which is preliminary data.</text>
</comment>
<name>A0A1B9Y0I6_9FLAO</name>
<dbReference type="InterPro" id="IPR025158">
    <property type="entry name" value="Mg_chelat-rel_C"/>
</dbReference>
<dbReference type="InterPro" id="IPR000523">
    <property type="entry name" value="Mg_chelatse_chII-like_cat_dom"/>
</dbReference>
<dbReference type="RefSeq" id="WP_068701447.1">
    <property type="nucleotide sequence ID" value="NZ_MAKX01000001.1"/>
</dbReference>
<proteinExistence type="inferred from homology"/>
<dbReference type="SUPFAM" id="SSF54211">
    <property type="entry name" value="Ribosomal protein S5 domain 2-like"/>
    <property type="match status" value="1"/>
</dbReference>
<dbReference type="PANTHER" id="PTHR32039:SF7">
    <property type="entry name" value="COMPETENCE PROTEIN COMM"/>
    <property type="match status" value="1"/>
</dbReference>
<dbReference type="Pfam" id="PF01078">
    <property type="entry name" value="Mg_chelatase"/>
    <property type="match status" value="1"/>
</dbReference>
<dbReference type="GO" id="GO:0005524">
    <property type="term" value="F:ATP binding"/>
    <property type="evidence" value="ECO:0007669"/>
    <property type="project" value="UniProtKB-KW"/>
</dbReference>
<keyword evidence="3" id="KW-0067">ATP-binding</keyword>
<dbReference type="NCBIfam" id="TIGR00368">
    <property type="entry name" value="YifB family Mg chelatase-like AAA ATPase"/>
    <property type="match status" value="1"/>
</dbReference>